<dbReference type="Pfam" id="PF19570">
    <property type="entry name" value="DUF6088"/>
    <property type="match status" value="1"/>
</dbReference>
<reference evidence="1 2" key="1">
    <citation type="submission" date="2016-10" db="EMBL/GenBank/DDBJ databases">
        <title>Complete Genome Sequence of the Nonylphenol-Degrading Bacterium Sphingobium cloacae JCM 10874T.</title>
        <authorList>
            <person name="Ootsuka M."/>
            <person name="Nishizawa T."/>
            <person name="Ohta H."/>
        </authorList>
    </citation>
    <scope>NUCLEOTIDE SEQUENCE [LARGE SCALE GENOMIC DNA]</scope>
    <source>
        <strain evidence="1 2">JCM 10874</strain>
        <plasmid evidence="2">psclo_4 dna</plasmid>
    </source>
</reference>
<dbReference type="Proteomes" id="UP000218272">
    <property type="component" value="Plasmid pSCLO_4"/>
</dbReference>
<keyword evidence="1" id="KW-0614">Plasmid</keyword>
<dbReference type="KEGG" id="sclo:SCLO_4000680"/>
<dbReference type="AlphaFoldDB" id="A0A1E1F8M5"/>
<proteinExistence type="predicted"/>
<name>A0A1E1F8M5_9SPHN</name>
<protein>
    <recommendedName>
        <fullName evidence="3">Transcriptional regulator, AbiEi antitoxin, Type IV TA system</fullName>
    </recommendedName>
</protein>
<geneLocation type="plasmid" evidence="2">
    <name>psclo_4 dna</name>
</geneLocation>
<organism evidence="1 2">
    <name type="scientific">Sphingobium cloacae</name>
    <dbReference type="NCBI Taxonomy" id="120107"/>
    <lineage>
        <taxon>Bacteria</taxon>
        <taxon>Pseudomonadati</taxon>
        <taxon>Pseudomonadota</taxon>
        <taxon>Alphaproteobacteria</taxon>
        <taxon>Sphingomonadales</taxon>
        <taxon>Sphingomonadaceae</taxon>
        <taxon>Sphingobium</taxon>
    </lineage>
</organism>
<evidence type="ECO:0000313" key="1">
    <source>
        <dbReference type="EMBL" id="BAV66872.1"/>
    </source>
</evidence>
<dbReference type="OrthoDB" id="583588at2"/>
<keyword evidence="2" id="KW-1185">Reference proteome</keyword>
<evidence type="ECO:0008006" key="3">
    <source>
        <dbReference type="Google" id="ProtNLM"/>
    </source>
</evidence>
<dbReference type="RefSeq" id="WP_007688042.1">
    <property type="nucleotide sequence ID" value="NZ_AP017658.1"/>
</dbReference>
<sequence length="202" mass="21644">MSAVADRIMKRVRGKGRGWVFTPKSFVDFGTRGSVDMALSRLVTAGDIRRIGRGLYDYPRQHDKLGALSPDPANVAKALSTQSGDKLAPSGAAAANRLGLSTQVPARASYATTGRTRVRQAGGRSLTLKHSRAPVLDNAPDSVNAVVQALAHLGKDNIDSDKIRHFAARLDDRDMRMLAQARAEMPGWMGDVVLKIGAARNG</sequence>
<dbReference type="InterPro" id="IPR045738">
    <property type="entry name" value="DUF6088"/>
</dbReference>
<dbReference type="EMBL" id="AP017658">
    <property type="protein sequence ID" value="BAV66872.1"/>
    <property type="molecule type" value="Genomic_DNA"/>
</dbReference>
<evidence type="ECO:0000313" key="2">
    <source>
        <dbReference type="Proteomes" id="UP000218272"/>
    </source>
</evidence>
<gene>
    <name evidence="1" type="ORF">SCLO_4000680</name>
</gene>
<accession>A0A1E1F8M5</accession>